<dbReference type="SUPFAM" id="SSF46894">
    <property type="entry name" value="C-terminal effector domain of the bipartite response regulators"/>
    <property type="match status" value="1"/>
</dbReference>
<keyword evidence="3" id="KW-0804">Transcription</keyword>
<proteinExistence type="predicted"/>
<dbReference type="EMBL" id="JBBNOP010000009">
    <property type="protein sequence ID" value="MEQ3363537.1"/>
    <property type="molecule type" value="Genomic_DNA"/>
</dbReference>
<feature type="transmembrane region" description="Helical" evidence="5">
    <location>
        <begin position="338"/>
        <end position="359"/>
    </location>
</feature>
<evidence type="ECO:0000256" key="1">
    <source>
        <dbReference type="ARBA" id="ARBA00023015"/>
    </source>
</evidence>
<dbReference type="Pfam" id="PF00196">
    <property type="entry name" value="GerE"/>
    <property type="match status" value="1"/>
</dbReference>
<evidence type="ECO:0000313" key="7">
    <source>
        <dbReference type="EMBL" id="MEQ3363537.1"/>
    </source>
</evidence>
<gene>
    <name evidence="7" type="ORF">AAA083_11195</name>
</gene>
<dbReference type="PROSITE" id="PS50043">
    <property type="entry name" value="HTH_LUXR_2"/>
    <property type="match status" value="1"/>
</dbReference>
<feature type="region of interest" description="Disordered" evidence="4">
    <location>
        <begin position="402"/>
        <end position="426"/>
    </location>
</feature>
<reference evidence="7 8" key="1">
    <citation type="submission" date="2024-04" db="EMBL/GenBank/DDBJ databases">
        <title>Human intestinal bacterial collection.</title>
        <authorList>
            <person name="Pauvert C."/>
            <person name="Hitch T.C.A."/>
            <person name="Clavel T."/>
        </authorList>
    </citation>
    <scope>NUCLEOTIDE SEQUENCE [LARGE SCALE GENOMIC DNA]</scope>
    <source>
        <strain evidence="7 8">CLA-KB-H42</strain>
    </source>
</reference>
<dbReference type="RefSeq" id="WP_180963399.1">
    <property type="nucleotide sequence ID" value="NZ_JBBNOP010000009.1"/>
</dbReference>
<name>A0ABV1JFT2_9ACTN</name>
<feature type="transmembrane region" description="Helical" evidence="5">
    <location>
        <begin position="282"/>
        <end position="300"/>
    </location>
</feature>
<evidence type="ECO:0000259" key="6">
    <source>
        <dbReference type="PROSITE" id="PS50043"/>
    </source>
</evidence>
<feature type="transmembrane region" description="Helical" evidence="5">
    <location>
        <begin position="12"/>
        <end position="32"/>
    </location>
</feature>
<dbReference type="PRINTS" id="PR00038">
    <property type="entry name" value="HTHLUXR"/>
</dbReference>
<feature type="transmembrane region" description="Helical" evidence="5">
    <location>
        <begin position="110"/>
        <end position="133"/>
    </location>
</feature>
<dbReference type="Gene3D" id="1.10.10.10">
    <property type="entry name" value="Winged helix-like DNA-binding domain superfamily/Winged helix DNA-binding domain"/>
    <property type="match status" value="1"/>
</dbReference>
<feature type="transmembrane region" description="Helical" evidence="5">
    <location>
        <begin position="82"/>
        <end position="104"/>
    </location>
</feature>
<feature type="transmembrane region" description="Helical" evidence="5">
    <location>
        <begin position="220"/>
        <end position="240"/>
    </location>
</feature>
<dbReference type="PANTHER" id="PTHR44688">
    <property type="entry name" value="DNA-BINDING TRANSCRIPTIONAL ACTIVATOR DEVR_DOSR"/>
    <property type="match status" value="1"/>
</dbReference>
<sequence>MQNSGSGTARYTLNIPPLRFFGLGLSFSWAFLMWQSPLGSLSGSASSGSDPVWILSAILSPLIAVLLMLYGKTADIPCRSIVIFFATGAATLGTVLAAAAPLVPEGTVRLVFVALGGILTGAAPMVVNTLWAIVLARLSLRSSEIVIPASFLVTFFCSLAIPNLPRAVFVATICALPLLSGFCLWASVRALDGKHMPNHHLATSEGDLYTEKLPFDRNKALKACVVLFMANSVSSFFAFMRPDDTMPMLGNASLVAAAASAASAFVAVAITMFSKPVSFDSFYRWLYVPTLAAVALYGMGPAPMRTAAMIVLLYVFMTGSTIMLIYSIKLSRQTRRSVTFLFCGALAFSTIGCLVGGIAEGVVSTAIESGLFSVQTACFALIIVFSCSILLLGRESIDVTTTPSSEARLHPKPKATEPQSKKTDREQWIDTRCEEIGSEYGLTNRELEVLGYLVRGRSQPYIRDALCLSQNTVASHARSIYRKLGVHSKQELLDILESRSEAPSNR</sequence>
<feature type="transmembrane region" description="Helical" evidence="5">
    <location>
        <begin position="145"/>
        <end position="161"/>
    </location>
</feature>
<keyword evidence="2" id="KW-0238">DNA-binding</keyword>
<keyword evidence="8" id="KW-1185">Reference proteome</keyword>
<dbReference type="Proteomes" id="UP001487305">
    <property type="component" value="Unassembled WGS sequence"/>
</dbReference>
<keyword evidence="5" id="KW-0472">Membrane</keyword>
<evidence type="ECO:0000256" key="4">
    <source>
        <dbReference type="SAM" id="MobiDB-lite"/>
    </source>
</evidence>
<dbReference type="InterPro" id="IPR016032">
    <property type="entry name" value="Sig_transdc_resp-reg_C-effctor"/>
</dbReference>
<feature type="transmembrane region" description="Helical" evidence="5">
    <location>
        <begin position="52"/>
        <end position="70"/>
    </location>
</feature>
<dbReference type="PANTHER" id="PTHR44688:SF16">
    <property type="entry name" value="DNA-BINDING TRANSCRIPTIONAL ACTIVATOR DEVR_DOSR"/>
    <property type="match status" value="1"/>
</dbReference>
<protein>
    <submittedName>
        <fullName evidence="7">Helix-turn-helix transcriptional regulator</fullName>
    </submittedName>
</protein>
<organism evidence="7 8">
    <name type="scientific">Raoultibacter massiliensis</name>
    <dbReference type="NCBI Taxonomy" id="1852371"/>
    <lineage>
        <taxon>Bacteria</taxon>
        <taxon>Bacillati</taxon>
        <taxon>Actinomycetota</taxon>
        <taxon>Coriobacteriia</taxon>
        <taxon>Eggerthellales</taxon>
        <taxon>Eggerthellaceae</taxon>
        <taxon>Raoultibacter</taxon>
    </lineage>
</organism>
<dbReference type="CDD" id="cd06170">
    <property type="entry name" value="LuxR_C_like"/>
    <property type="match status" value="1"/>
</dbReference>
<dbReference type="InterPro" id="IPR000792">
    <property type="entry name" value="Tscrpt_reg_LuxR_C"/>
</dbReference>
<evidence type="ECO:0000313" key="8">
    <source>
        <dbReference type="Proteomes" id="UP001487305"/>
    </source>
</evidence>
<dbReference type="InterPro" id="IPR036388">
    <property type="entry name" value="WH-like_DNA-bd_sf"/>
</dbReference>
<evidence type="ECO:0000256" key="3">
    <source>
        <dbReference type="ARBA" id="ARBA00023163"/>
    </source>
</evidence>
<dbReference type="SMART" id="SM00421">
    <property type="entry name" value="HTH_LUXR"/>
    <property type="match status" value="1"/>
</dbReference>
<evidence type="ECO:0000256" key="2">
    <source>
        <dbReference type="ARBA" id="ARBA00023125"/>
    </source>
</evidence>
<accession>A0ABV1JFT2</accession>
<evidence type="ECO:0000256" key="5">
    <source>
        <dbReference type="SAM" id="Phobius"/>
    </source>
</evidence>
<feature type="transmembrane region" description="Helical" evidence="5">
    <location>
        <begin position="167"/>
        <end position="188"/>
    </location>
</feature>
<keyword evidence="1" id="KW-0805">Transcription regulation</keyword>
<feature type="transmembrane region" description="Helical" evidence="5">
    <location>
        <begin position="306"/>
        <end position="326"/>
    </location>
</feature>
<keyword evidence="5" id="KW-1133">Transmembrane helix</keyword>
<feature type="transmembrane region" description="Helical" evidence="5">
    <location>
        <begin position="371"/>
        <end position="392"/>
    </location>
</feature>
<feature type="domain" description="HTH luxR-type" evidence="6">
    <location>
        <begin position="435"/>
        <end position="500"/>
    </location>
</feature>
<comment type="caution">
    <text evidence="7">The sequence shown here is derived from an EMBL/GenBank/DDBJ whole genome shotgun (WGS) entry which is preliminary data.</text>
</comment>
<feature type="transmembrane region" description="Helical" evidence="5">
    <location>
        <begin position="252"/>
        <end position="270"/>
    </location>
</feature>
<keyword evidence="5" id="KW-0812">Transmembrane</keyword>